<accession>A0A2H0CTN8</accession>
<evidence type="ECO:0000313" key="3">
    <source>
        <dbReference type="Proteomes" id="UP000230638"/>
    </source>
</evidence>
<feature type="transmembrane region" description="Helical" evidence="1">
    <location>
        <begin position="20"/>
        <end position="39"/>
    </location>
</feature>
<comment type="caution">
    <text evidence="2">The sequence shown here is derived from an EMBL/GenBank/DDBJ whole genome shotgun (WGS) entry which is preliminary data.</text>
</comment>
<name>A0A2H0CTN8_9BACT</name>
<evidence type="ECO:0000256" key="1">
    <source>
        <dbReference type="SAM" id="Phobius"/>
    </source>
</evidence>
<dbReference type="EMBL" id="PCTL01000032">
    <property type="protein sequence ID" value="PIP73059.1"/>
    <property type="molecule type" value="Genomic_DNA"/>
</dbReference>
<organism evidence="2 3">
    <name type="scientific">Candidatus Lloydbacteria bacterium CG22_combo_CG10-13_8_21_14_all_47_15</name>
    <dbReference type="NCBI Taxonomy" id="1974635"/>
    <lineage>
        <taxon>Bacteria</taxon>
        <taxon>Candidatus Lloydiibacteriota</taxon>
    </lineage>
</organism>
<keyword evidence="1" id="KW-0812">Transmembrane</keyword>
<evidence type="ECO:0000313" key="2">
    <source>
        <dbReference type="EMBL" id="PIP73059.1"/>
    </source>
</evidence>
<keyword evidence="1" id="KW-1133">Transmembrane helix</keyword>
<dbReference type="AlphaFoldDB" id="A0A2H0CTN8"/>
<proteinExistence type="predicted"/>
<reference evidence="2 3" key="1">
    <citation type="submission" date="2017-09" db="EMBL/GenBank/DDBJ databases">
        <title>Depth-based differentiation of microbial function through sediment-hosted aquifers and enrichment of novel symbionts in the deep terrestrial subsurface.</title>
        <authorList>
            <person name="Probst A.J."/>
            <person name="Ladd B."/>
            <person name="Jarett J.K."/>
            <person name="Geller-Mcgrath D.E."/>
            <person name="Sieber C.M."/>
            <person name="Emerson J.B."/>
            <person name="Anantharaman K."/>
            <person name="Thomas B.C."/>
            <person name="Malmstrom R."/>
            <person name="Stieglmeier M."/>
            <person name="Klingl A."/>
            <person name="Woyke T."/>
            <person name="Ryan C.M."/>
            <person name="Banfield J.F."/>
        </authorList>
    </citation>
    <scope>NUCLEOTIDE SEQUENCE [LARGE SCALE GENOMIC DNA]</scope>
    <source>
        <strain evidence="2">CG22_combo_CG10-13_8_21_14_all_47_15</strain>
    </source>
</reference>
<protein>
    <submittedName>
        <fullName evidence="2">Uncharacterized protein</fullName>
    </submittedName>
</protein>
<dbReference type="Proteomes" id="UP000230638">
    <property type="component" value="Unassembled WGS sequence"/>
</dbReference>
<sequence length="92" mass="10196">MRRRQPLVSPARDWKIMVRVAVMLGITAAISAAALFFAIDSEFLLKSDGSAIIEVERVDRDGIQAVISQFNAREREFKSLLLAPPVITNPSL</sequence>
<gene>
    <name evidence="2" type="ORF">COW88_03255</name>
</gene>
<keyword evidence="1" id="KW-0472">Membrane</keyword>